<dbReference type="RefSeq" id="WP_036667012.1">
    <property type="nucleotide sequence ID" value="NZ_KK082151.1"/>
</dbReference>
<protein>
    <recommendedName>
        <fullName evidence="2">oxoglutarate dehydrogenase (succinyl-transferring)</fullName>
        <ecNumber evidence="2">1.2.4.2</ecNumber>
    </recommendedName>
</protein>
<dbReference type="Proteomes" id="UP000053750">
    <property type="component" value="Unassembled WGS sequence"/>
</dbReference>
<dbReference type="GO" id="GO:0006099">
    <property type="term" value="P:tricarboxylic acid cycle"/>
    <property type="evidence" value="ECO:0007669"/>
    <property type="project" value="TreeGrafter"/>
</dbReference>
<dbReference type="InterPro" id="IPR023784">
    <property type="entry name" value="2oxoglutarate_DH_E1_bac"/>
</dbReference>
<evidence type="ECO:0000256" key="4">
    <source>
        <dbReference type="ARBA" id="ARBA00023052"/>
    </source>
</evidence>
<dbReference type="NCBIfam" id="NF008907">
    <property type="entry name" value="PRK12270.1"/>
    <property type="match status" value="1"/>
</dbReference>
<dbReference type="InterPro" id="IPR011603">
    <property type="entry name" value="2oxoglutarate_DH_E1"/>
</dbReference>
<dbReference type="Pfam" id="PF16870">
    <property type="entry name" value="OxoGdeHyase_C"/>
    <property type="match status" value="1"/>
</dbReference>
<evidence type="ECO:0000313" key="8">
    <source>
        <dbReference type="EMBL" id="EXX86551.1"/>
    </source>
</evidence>
<comment type="caution">
    <text evidence="8">The sequence shown here is derived from an EMBL/GenBank/DDBJ whole genome shotgun (WGS) entry which is preliminary data.</text>
</comment>
<dbReference type="NCBIfam" id="NF006914">
    <property type="entry name" value="PRK09404.1"/>
    <property type="match status" value="1"/>
</dbReference>
<dbReference type="InterPro" id="IPR042179">
    <property type="entry name" value="KGD_C_sf"/>
</dbReference>
<dbReference type="CDD" id="cd02016">
    <property type="entry name" value="TPP_E1_OGDC_like"/>
    <property type="match status" value="1"/>
</dbReference>
<dbReference type="AlphaFoldDB" id="A0A9W5RZC4"/>
<dbReference type="GO" id="GO:0030976">
    <property type="term" value="F:thiamine pyrophosphate binding"/>
    <property type="evidence" value="ECO:0007669"/>
    <property type="project" value="InterPro"/>
</dbReference>
<dbReference type="InterPro" id="IPR001017">
    <property type="entry name" value="DH_E1"/>
</dbReference>
<dbReference type="InterPro" id="IPR029061">
    <property type="entry name" value="THDP-binding"/>
</dbReference>
<dbReference type="GO" id="GO:0004591">
    <property type="term" value="F:oxoglutarate dehydrogenase (succinyl-transferring) activity"/>
    <property type="evidence" value="ECO:0007669"/>
    <property type="project" value="UniProtKB-EC"/>
</dbReference>
<proteinExistence type="inferred from homology"/>
<reference evidence="8 9" key="1">
    <citation type="submission" date="2014-02" db="EMBL/GenBank/DDBJ databases">
        <title>Genome sequence of Paenibacillus darwinianus reveals adaptive mechanisms for survival in Antarctic soils.</title>
        <authorList>
            <person name="Dsouza M."/>
            <person name="Taylor M.W."/>
            <person name="Turner S.J."/>
            <person name="Aislabie J."/>
        </authorList>
    </citation>
    <scope>NUCLEOTIDE SEQUENCE [LARGE SCALE GENOMIC DNA]</scope>
    <source>
        <strain evidence="8 9">CE1</strain>
    </source>
</reference>
<dbReference type="InterPro" id="IPR032106">
    <property type="entry name" value="2-oxogl_dehyd_N"/>
</dbReference>
<evidence type="ECO:0000256" key="2">
    <source>
        <dbReference type="ARBA" id="ARBA00012280"/>
    </source>
</evidence>
<dbReference type="InterPro" id="IPR031717">
    <property type="entry name" value="ODO-1/KGD_C"/>
</dbReference>
<dbReference type="NCBIfam" id="TIGR00239">
    <property type="entry name" value="2oxo_dh_E1"/>
    <property type="match status" value="1"/>
</dbReference>
<dbReference type="Gene3D" id="1.10.287.1150">
    <property type="entry name" value="TPP helical domain"/>
    <property type="match status" value="1"/>
</dbReference>
<keyword evidence="9" id="KW-1185">Reference proteome</keyword>
<feature type="non-terminal residue" evidence="8">
    <location>
        <position position="1"/>
    </location>
</feature>
<organism evidence="8 9">
    <name type="scientific">Paenibacillus darwinianus</name>
    <dbReference type="NCBI Taxonomy" id="1380763"/>
    <lineage>
        <taxon>Bacteria</taxon>
        <taxon>Bacillati</taxon>
        <taxon>Bacillota</taxon>
        <taxon>Bacilli</taxon>
        <taxon>Bacillales</taxon>
        <taxon>Paenibacillaceae</taxon>
        <taxon>Paenibacillus</taxon>
    </lineage>
</organism>
<dbReference type="HAMAP" id="MF_01169">
    <property type="entry name" value="SucA_OdhA"/>
    <property type="match status" value="1"/>
</dbReference>
<evidence type="ECO:0000313" key="9">
    <source>
        <dbReference type="Proteomes" id="UP000053750"/>
    </source>
</evidence>
<evidence type="ECO:0000256" key="6">
    <source>
        <dbReference type="ARBA" id="ARBA00051911"/>
    </source>
</evidence>
<dbReference type="PIRSF" id="PIRSF000157">
    <property type="entry name" value="Oxoglu_dh_E1"/>
    <property type="match status" value="1"/>
</dbReference>
<dbReference type="EC" id="1.2.4.2" evidence="2"/>
<dbReference type="GO" id="GO:0005829">
    <property type="term" value="C:cytosol"/>
    <property type="evidence" value="ECO:0007669"/>
    <property type="project" value="TreeGrafter"/>
</dbReference>
<dbReference type="Gene3D" id="3.40.50.11610">
    <property type="entry name" value="Multifunctional 2-oxoglutarate metabolism enzyme, C-terminal domain"/>
    <property type="match status" value="1"/>
</dbReference>
<evidence type="ECO:0000256" key="3">
    <source>
        <dbReference type="ARBA" id="ARBA00023002"/>
    </source>
</evidence>
<keyword evidence="4" id="KW-0786">Thiamine pyrophosphate</keyword>
<accession>A0A9W5RZC4</accession>
<keyword evidence="5" id="KW-0324">Glycolysis</keyword>
<dbReference type="Gene3D" id="3.40.50.970">
    <property type="match status" value="1"/>
</dbReference>
<name>A0A9W5RZC4_9BACL</name>
<evidence type="ECO:0000259" key="7">
    <source>
        <dbReference type="SMART" id="SM00861"/>
    </source>
</evidence>
<dbReference type="SUPFAM" id="SSF52518">
    <property type="entry name" value="Thiamin diphosphate-binding fold (THDP-binding)"/>
    <property type="match status" value="2"/>
</dbReference>
<comment type="catalytic activity">
    <reaction evidence="6">
        <text>N(6)-[(R)-lipoyl]-L-lysyl-[protein] + 2-oxoglutarate + H(+) = N(6)-[(R)-S(8)-succinyldihydrolipoyl]-L-lysyl-[protein] + CO2</text>
        <dbReference type="Rhea" id="RHEA:12188"/>
        <dbReference type="Rhea" id="RHEA-COMP:10474"/>
        <dbReference type="Rhea" id="RHEA-COMP:20092"/>
        <dbReference type="ChEBI" id="CHEBI:15378"/>
        <dbReference type="ChEBI" id="CHEBI:16526"/>
        <dbReference type="ChEBI" id="CHEBI:16810"/>
        <dbReference type="ChEBI" id="CHEBI:83099"/>
        <dbReference type="ChEBI" id="CHEBI:83120"/>
        <dbReference type="EC" id="1.2.4.2"/>
    </reaction>
</comment>
<dbReference type="PANTHER" id="PTHR23152">
    <property type="entry name" value="2-OXOGLUTARATE DEHYDROGENASE"/>
    <property type="match status" value="1"/>
</dbReference>
<dbReference type="InterPro" id="IPR005475">
    <property type="entry name" value="Transketolase-like_Pyr-bd"/>
</dbReference>
<dbReference type="Pfam" id="PF02779">
    <property type="entry name" value="Transket_pyr"/>
    <property type="match status" value="1"/>
</dbReference>
<evidence type="ECO:0000256" key="5">
    <source>
        <dbReference type="ARBA" id="ARBA00023152"/>
    </source>
</evidence>
<dbReference type="GO" id="GO:0006096">
    <property type="term" value="P:glycolytic process"/>
    <property type="evidence" value="ECO:0007669"/>
    <property type="project" value="UniProtKB-KW"/>
</dbReference>
<dbReference type="Pfam" id="PF00676">
    <property type="entry name" value="E1_dh"/>
    <property type="match status" value="1"/>
</dbReference>
<gene>
    <name evidence="8" type="ORF">BG53_06005</name>
</gene>
<feature type="domain" description="Transketolase-like pyrimidine-binding" evidence="7">
    <location>
        <begin position="601"/>
        <end position="797"/>
    </location>
</feature>
<dbReference type="PANTHER" id="PTHR23152:SF4">
    <property type="entry name" value="2-OXOADIPATE DEHYDROGENASE COMPLEX COMPONENT E1"/>
    <property type="match status" value="1"/>
</dbReference>
<keyword evidence="3" id="KW-0560">Oxidoreductase</keyword>
<dbReference type="Pfam" id="PF16078">
    <property type="entry name" value="2-oxogl_dehyd_N"/>
    <property type="match status" value="1"/>
</dbReference>
<dbReference type="Gene3D" id="3.40.50.12470">
    <property type="match status" value="1"/>
</dbReference>
<dbReference type="EMBL" id="JFHU01000186">
    <property type="protein sequence ID" value="EXX86551.1"/>
    <property type="molecule type" value="Genomic_DNA"/>
</dbReference>
<dbReference type="OrthoDB" id="9759785at2"/>
<comment type="cofactor">
    <cofactor evidence="1">
        <name>thiamine diphosphate</name>
        <dbReference type="ChEBI" id="CHEBI:58937"/>
    </cofactor>
</comment>
<dbReference type="FunFam" id="3.40.50.970:FF:000036">
    <property type="entry name" value="2-oxoglutarate dehydrogenase E1 component"/>
    <property type="match status" value="1"/>
</dbReference>
<dbReference type="SMART" id="SM00861">
    <property type="entry name" value="Transket_pyr"/>
    <property type="match status" value="1"/>
</dbReference>
<dbReference type="GO" id="GO:0045252">
    <property type="term" value="C:oxoglutarate dehydrogenase complex"/>
    <property type="evidence" value="ECO:0007669"/>
    <property type="project" value="TreeGrafter"/>
</dbReference>
<evidence type="ECO:0000256" key="1">
    <source>
        <dbReference type="ARBA" id="ARBA00001964"/>
    </source>
</evidence>
<sequence length="954" mass="106047">ADAWRSYAGPNLGYIWEKYEQYEQDPKSVEPEYRELFKQYGPPPAEEAADHIRYEAGTTAREVPPSPKAAEGEAAIRRAIAAGKLVWQIRAYGHLDADLDPLRLEPRADTGLFEPESYGLTRGDLAAMPAASVWEEAPPDVRNGAEAIARLKEAYTQCIAYEFAQVHDREERNWLVRRAEIEGCPPKLEADERRSLLGRLIQVEEFERFLHRTFAGQKRFSIEGLDMLVPMLDDIVRRAAEAGTGHVIMGMAHRGRLNVLAHVLGKPYGAIFSEFHHSPNKDLVPSEGSMGINVGWTGDVKYHLGRRYELQGSESGKVRITLADNPSHLEFVNPLVEGFARAAQETRAKAGYPERDGARAVPVLIHGDAAFAGEGIVAETLNLGSLRGYSSGGTIHIIANNGVGFTTDTKDARSTRYASDLAKGYEIPILHVNADNPEACMAAVRMALDYRSRFQKDFLIDLVGYRRFGHNEMDDPDATQPLMYLKVKEHPTAAALYGEALIRQGFTDRKTVERVRDESRGKLQQAYETVKQHETVDPAQANAGQAGAEGVNGGIRTAVPLERLKRLTSEMLDWPEGFTAYPKLKRILERRTEAWKEGGAADWALAETMAFATMLEDGVPIRLSGQDAERGTFAHRHLILHDPQSGATDCPLHRITRARASFAVYNSPLSEAGVLGFDYGYSVLAPEALVIWEAQYGDFANAAQVIFDQFIAAGRAKWSQRSGLVILLPHGYEGQGPEHSSARLERFLQLAADDNWAVANLTRSSQYFHLLRRQAATANTNAVKPLVLMAPKSLIRHPRVASPALEFTDGAFRPVWEQPGTGEDAANVRRLIVCSGKIAIDLEDALAHGEANEALHIVRVERLYPFPEQELSDIAARYPKLEELVWVQEEPRNMGAWFYAEPYVRALAPEGAAVRYIGRPERSSPASGYQHVHGYEQHFIVREALKPAQTENRM</sequence>